<feature type="domain" description="Glycosyl hydrolases family 38 C-terminal" evidence="2">
    <location>
        <begin position="157"/>
        <end position="265"/>
    </location>
</feature>
<protein>
    <recommendedName>
        <fullName evidence="5">Glycosyl hydrolases family 38 C-terminal beta sandwich domain-containing protein</fullName>
    </recommendedName>
</protein>
<dbReference type="AlphaFoldDB" id="A0A182T033"/>
<proteinExistence type="predicted"/>
<feature type="domain" description="Glycosyl hydrolase family 38 C-terminal" evidence="1">
    <location>
        <begin position="1"/>
        <end position="71"/>
    </location>
</feature>
<dbReference type="Gene3D" id="2.60.40.1360">
    <property type="match status" value="1"/>
</dbReference>
<dbReference type="Gene3D" id="2.70.98.30">
    <property type="entry name" value="Golgi alpha-mannosidase II, domain 4"/>
    <property type="match status" value="1"/>
</dbReference>
<evidence type="ECO:0000313" key="4">
    <source>
        <dbReference type="Proteomes" id="UP000075901"/>
    </source>
</evidence>
<dbReference type="InterPro" id="IPR050843">
    <property type="entry name" value="Glycosyl_Hydrlase_38"/>
</dbReference>
<evidence type="ECO:0008006" key="5">
    <source>
        <dbReference type="Google" id="ProtNLM"/>
    </source>
</evidence>
<dbReference type="GO" id="GO:0005764">
    <property type="term" value="C:lysosome"/>
    <property type="evidence" value="ECO:0007669"/>
    <property type="project" value="TreeGrafter"/>
</dbReference>
<dbReference type="Pfam" id="PF17677">
    <property type="entry name" value="Glyco_hydro38C2"/>
    <property type="match status" value="1"/>
</dbReference>
<dbReference type="GO" id="GO:0004559">
    <property type="term" value="F:alpha-mannosidase activity"/>
    <property type="evidence" value="ECO:0007669"/>
    <property type="project" value="InterPro"/>
</dbReference>
<dbReference type="GO" id="GO:0030246">
    <property type="term" value="F:carbohydrate binding"/>
    <property type="evidence" value="ECO:0007669"/>
    <property type="project" value="InterPro"/>
</dbReference>
<dbReference type="PANTHER" id="PTHR11607:SF3">
    <property type="entry name" value="LYSOSOMAL ALPHA-MANNOSIDASE"/>
    <property type="match status" value="1"/>
</dbReference>
<dbReference type="Pfam" id="PF07748">
    <property type="entry name" value="Glyco_hydro_38C"/>
    <property type="match status" value="1"/>
</dbReference>
<dbReference type="Proteomes" id="UP000075901">
    <property type="component" value="Unassembled WGS sequence"/>
</dbReference>
<evidence type="ECO:0000259" key="1">
    <source>
        <dbReference type="Pfam" id="PF07748"/>
    </source>
</evidence>
<name>A0A182T033_9DIPT</name>
<evidence type="ECO:0000259" key="2">
    <source>
        <dbReference type="Pfam" id="PF17677"/>
    </source>
</evidence>
<evidence type="ECO:0000313" key="3">
    <source>
        <dbReference type="EnsemblMetazoa" id="AMAM016891-PA"/>
    </source>
</evidence>
<dbReference type="InterPro" id="IPR041147">
    <property type="entry name" value="GH38_C"/>
</dbReference>
<dbReference type="PANTHER" id="PTHR11607">
    <property type="entry name" value="ALPHA-MANNOSIDASE"/>
    <property type="match status" value="1"/>
</dbReference>
<reference evidence="4" key="1">
    <citation type="submission" date="2013-09" db="EMBL/GenBank/DDBJ databases">
        <title>The Genome Sequence of Anopheles maculatus species B.</title>
        <authorList>
            <consortium name="The Broad Institute Genomics Platform"/>
            <person name="Neafsey D.E."/>
            <person name="Besansky N."/>
            <person name="Howell P."/>
            <person name="Walton C."/>
            <person name="Young S.K."/>
            <person name="Zeng Q."/>
            <person name="Gargeya S."/>
            <person name="Fitzgerald M."/>
            <person name="Haas B."/>
            <person name="Abouelleil A."/>
            <person name="Allen A.W."/>
            <person name="Alvarado L."/>
            <person name="Arachchi H.M."/>
            <person name="Berlin A.M."/>
            <person name="Chapman S.B."/>
            <person name="Gainer-Dewar J."/>
            <person name="Goldberg J."/>
            <person name="Griggs A."/>
            <person name="Gujja S."/>
            <person name="Hansen M."/>
            <person name="Howarth C."/>
            <person name="Imamovic A."/>
            <person name="Ireland A."/>
            <person name="Larimer J."/>
            <person name="McCowan C."/>
            <person name="Murphy C."/>
            <person name="Pearson M."/>
            <person name="Poon T.W."/>
            <person name="Priest M."/>
            <person name="Roberts A."/>
            <person name="Saif S."/>
            <person name="Shea T."/>
            <person name="Sisk P."/>
            <person name="Sykes S."/>
            <person name="Wortman J."/>
            <person name="Nusbaum C."/>
            <person name="Birren B."/>
        </authorList>
    </citation>
    <scope>NUCLEOTIDE SEQUENCE [LARGE SCALE GENOMIC DNA]</scope>
    <source>
        <strain evidence="4">maculatus3</strain>
    </source>
</reference>
<accession>A0A182T033</accession>
<dbReference type="InterPro" id="IPR011013">
    <property type="entry name" value="Gal_mutarotase_sf_dom"/>
</dbReference>
<keyword evidence="4" id="KW-1185">Reference proteome</keyword>
<reference evidence="3" key="2">
    <citation type="submission" date="2020-05" db="UniProtKB">
        <authorList>
            <consortium name="EnsemblMetazoa"/>
        </authorList>
    </citation>
    <scope>IDENTIFICATION</scope>
    <source>
        <strain evidence="3">maculatus3</strain>
    </source>
</reference>
<dbReference type="EnsemblMetazoa" id="AMAM016891-RA">
    <property type="protein sequence ID" value="AMAM016891-PA"/>
    <property type="gene ID" value="AMAM016891"/>
</dbReference>
<organism evidence="3 4">
    <name type="scientific">Anopheles maculatus</name>
    <dbReference type="NCBI Taxonomy" id="74869"/>
    <lineage>
        <taxon>Eukaryota</taxon>
        <taxon>Metazoa</taxon>
        <taxon>Ecdysozoa</taxon>
        <taxon>Arthropoda</taxon>
        <taxon>Hexapoda</taxon>
        <taxon>Insecta</taxon>
        <taxon>Pterygota</taxon>
        <taxon>Neoptera</taxon>
        <taxon>Endopterygota</taxon>
        <taxon>Diptera</taxon>
        <taxon>Nematocera</taxon>
        <taxon>Culicoidea</taxon>
        <taxon>Culicidae</taxon>
        <taxon>Anophelinae</taxon>
        <taxon>Anopheles</taxon>
        <taxon>Anopheles maculatus group</taxon>
    </lineage>
</organism>
<dbReference type="InterPro" id="IPR011682">
    <property type="entry name" value="Glyco_hydro_38_C"/>
</dbReference>
<dbReference type="GO" id="GO:0006013">
    <property type="term" value="P:mannose metabolic process"/>
    <property type="evidence" value="ECO:0007669"/>
    <property type="project" value="InterPro"/>
</dbReference>
<dbReference type="VEuPathDB" id="VectorBase:AMAM016891"/>
<dbReference type="SUPFAM" id="SSF74650">
    <property type="entry name" value="Galactose mutarotase-like"/>
    <property type="match status" value="1"/>
</dbReference>
<sequence length="270" mass="30992">MLRRVRNYRETWNLDLVEPVSGNYYPITAKIAIEDDQSRLAVLNDRAQGGSSLVDGQLELMVHRRLLRDDAFGVEEALNETQYGAGLVARGKHWLVFGSSQKDASPTLQAKERFLQNKVLLPSWPFVNPVDNALTFDDYLSNFRNIYSAIAQQLPPNVNLLTLEPWKDGTVLVRFEHLFEKHEDPVYSQAVRINVRNVLFALNIESIHETTLAGNQWKADAKRLQFSTESSANEISPKEQVEHIPVMQDTEDFDIELQPMEIRTFVVKRR</sequence>